<evidence type="ECO:0000259" key="3">
    <source>
        <dbReference type="Pfam" id="PF08924"/>
    </source>
</evidence>
<feature type="chain" id="PRO_5045614632" evidence="2">
    <location>
        <begin position="22"/>
        <end position="430"/>
    </location>
</feature>
<dbReference type="Gene3D" id="3.20.20.80">
    <property type="entry name" value="Glycosidases"/>
    <property type="match status" value="1"/>
</dbReference>
<dbReference type="InterPro" id="IPR017853">
    <property type="entry name" value="GH"/>
</dbReference>
<dbReference type="Proteomes" id="UP001596380">
    <property type="component" value="Unassembled WGS sequence"/>
</dbReference>
<protein>
    <submittedName>
        <fullName evidence="4">DUF1906 domain-containing protein</fullName>
    </submittedName>
</protein>
<dbReference type="Pfam" id="PF08924">
    <property type="entry name" value="Rv2525c_GlyHyd-like"/>
    <property type="match status" value="1"/>
</dbReference>
<reference evidence="5" key="1">
    <citation type="journal article" date="2019" name="Int. J. Syst. Evol. Microbiol.">
        <title>The Global Catalogue of Microorganisms (GCM) 10K type strain sequencing project: providing services to taxonomists for standard genome sequencing and annotation.</title>
        <authorList>
            <consortium name="The Broad Institute Genomics Platform"/>
            <consortium name="The Broad Institute Genome Sequencing Center for Infectious Disease"/>
            <person name="Wu L."/>
            <person name="Ma J."/>
        </authorList>
    </citation>
    <scope>NUCLEOTIDE SEQUENCE [LARGE SCALE GENOMIC DNA]</scope>
    <source>
        <strain evidence="5">JCM 3369</strain>
    </source>
</reference>
<accession>A0ABW2CI52</accession>
<feature type="region of interest" description="Disordered" evidence="1">
    <location>
        <begin position="174"/>
        <end position="202"/>
    </location>
</feature>
<feature type="domain" description="Rv2525c-like glycoside hydrolase-like" evidence="3">
    <location>
        <begin position="226"/>
        <end position="425"/>
    </location>
</feature>
<keyword evidence="2" id="KW-0732">Signal</keyword>
<feature type="region of interest" description="Disordered" evidence="1">
    <location>
        <begin position="22"/>
        <end position="46"/>
    </location>
</feature>
<name>A0ABW2CI52_9ACTN</name>
<evidence type="ECO:0000313" key="4">
    <source>
        <dbReference type="EMBL" id="MFC6881157.1"/>
    </source>
</evidence>
<dbReference type="RefSeq" id="WP_160819347.1">
    <property type="nucleotide sequence ID" value="NZ_JBHSXS010000007.1"/>
</dbReference>
<organism evidence="4 5">
    <name type="scientific">Actinomadura yumaensis</name>
    <dbReference type="NCBI Taxonomy" id="111807"/>
    <lineage>
        <taxon>Bacteria</taxon>
        <taxon>Bacillati</taxon>
        <taxon>Actinomycetota</taxon>
        <taxon>Actinomycetes</taxon>
        <taxon>Streptosporangiales</taxon>
        <taxon>Thermomonosporaceae</taxon>
        <taxon>Actinomadura</taxon>
    </lineage>
</organism>
<dbReference type="SUPFAM" id="SSF51445">
    <property type="entry name" value="(Trans)glycosidases"/>
    <property type="match status" value="1"/>
</dbReference>
<evidence type="ECO:0000256" key="2">
    <source>
        <dbReference type="SAM" id="SignalP"/>
    </source>
</evidence>
<dbReference type="EMBL" id="JBHSXS010000007">
    <property type="protein sequence ID" value="MFC6881157.1"/>
    <property type="molecule type" value="Genomic_DNA"/>
</dbReference>
<sequence length="430" mass="46775">MRHAVPLIGLLAAAAPVVAGAGPAAARPPADPPAPLTARTGAGARPGSVAYRGVRVPVPEGWEVVRLDREPSRCARFDRHAIYLGRQGDGAGCPARAVGRTEAVHVEPLDGPPARRTGAVRAGRLARHSVPVTDGREDVVPLPEAGVTITGAYGTDRAALERVLRGTRLRARWTAEPVPPRGDEPVPPKAGAPAPRSEVRAKTRTWVRAKGFDTCTAPSLKAMAAWRRAYGVANIYIGGASRGCAQPNLTRAWVRAVRGMGYRLIPTYVGLQAPCSRYKTRFTAQNASAQGARAAADAVRDARALGIPRRKPIYFDIEAYRSRDTECRRAVMRFLHSWTRKLKAKRYVPGVYSSVTSGIRDLGAARGTARPTAVWYAHWDGVPTVYGDRYLPDRWWPPHRRIKQYRGGHRERHGGVTINVDSNTVDGRVY</sequence>
<comment type="caution">
    <text evidence="4">The sequence shown here is derived from an EMBL/GenBank/DDBJ whole genome shotgun (WGS) entry which is preliminary data.</text>
</comment>
<feature type="signal peptide" evidence="2">
    <location>
        <begin position="1"/>
        <end position="21"/>
    </location>
</feature>
<keyword evidence="5" id="KW-1185">Reference proteome</keyword>
<dbReference type="InterPro" id="IPR015020">
    <property type="entry name" value="Rv2525c-like_Glyco_Hydro-like"/>
</dbReference>
<proteinExistence type="predicted"/>
<gene>
    <name evidence="4" type="ORF">ACFQKB_15420</name>
</gene>
<evidence type="ECO:0000313" key="5">
    <source>
        <dbReference type="Proteomes" id="UP001596380"/>
    </source>
</evidence>
<evidence type="ECO:0000256" key="1">
    <source>
        <dbReference type="SAM" id="MobiDB-lite"/>
    </source>
</evidence>